<evidence type="ECO:0000256" key="2">
    <source>
        <dbReference type="ARBA" id="ARBA00008097"/>
    </source>
</evidence>
<evidence type="ECO:0000256" key="1">
    <source>
        <dbReference type="ARBA" id="ARBA00004711"/>
    </source>
</evidence>
<keyword evidence="3" id="KW-0436">Ligase</keyword>
<dbReference type="Pfam" id="PF17788">
    <property type="entry name" value="HypF_C"/>
    <property type="match status" value="1"/>
</dbReference>
<dbReference type="EMBL" id="NIDE01000002">
    <property type="protein sequence ID" value="OWK45315.1"/>
    <property type="molecule type" value="Genomic_DNA"/>
</dbReference>
<evidence type="ECO:0000256" key="4">
    <source>
        <dbReference type="ARBA" id="ARBA00022723"/>
    </source>
</evidence>
<dbReference type="Pfam" id="PF01300">
    <property type="entry name" value="Sua5_yciO_yrdC"/>
    <property type="match status" value="1"/>
</dbReference>
<dbReference type="Proteomes" id="UP000214646">
    <property type="component" value="Unassembled WGS sequence"/>
</dbReference>
<dbReference type="SUPFAM" id="SSF55821">
    <property type="entry name" value="YrdC/RibB"/>
    <property type="match status" value="1"/>
</dbReference>
<dbReference type="InterPro" id="IPR006070">
    <property type="entry name" value="Sua5-like_dom"/>
</dbReference>
<dbReference type="EC" id="6.2.-.-" evidence="8"/>
<evidence type="ECO:0000256" key="7">
    <source>
        <dbReference type="ARBA" id="ARBA00048220"/>
    </source>
</evidence>
<dbReference type="NCBIfam" id="TIGR00143">
    <property type="entry name" value="hypF"/>
    <property type="match status" value="1"/>
</dbReference>
<comment type="similarity">
    <text evidence="2 8">Belongs to the carbamoyltransferase HypF family.</text>
</comment>
<dbReference type="InterPro" id="IPR011125">
    <property type="entry name" value="Znf_HypF"/>
</dbReference>
<dbReference type="PANTHER" id="PTHR42959">
    <property type="entry name" value="CARBAMOYLTRANSFERASE"/>
    <property type="match status" value="1"/>
</dbReference>
<dbReference type="Pfam" id="PF07503">
    <property type="entry name" value="zf-HYPF"/>
    <property type="match status" value="2"/>
</dbReference>
<evidence type="ECO:0000313" key="13">
    <source>
        <dbReference type="Proteomes" id="UP000214646"/>
    </source>
</evidence>
<dbReference type="InterPro" id="IPR036046">
    <property type="entry name" value="Acylphosphatase-like_dom_sf"/>
</dbReference>
<dbReference type="AlphaFoldDB" id="A0A225E9R3"/>
<dbReference type="Gene3D" id="3.30.420.40">
    <property type="match status" value="1"/>
</dbReference>
<dbReference type="InterPro" id="IPR017945">
    <property type="entry name" value="DHBP_synth_RibB-like_a/b_dom"/>
</dbReference>
<dbReference type="Gene3D" id="3.30.110.120">
    <property type="match status" value="1"/>
</dbReference>
<keyword evidence="4" id="KW-0479">Metal-binding</keyword>
<evidence type="ECO:0000256" key="6">
    <source>
        <dbReference type="ARBA" id="ARBA00022833"/>
    </source>
</evidence>
<dbReference type="GO" id="GO:0003998">
    <property type="term" value="F:acylphosphatase activity"/>
    <property type="evidence" value="ECO:0007669"/>
    <property type="project" value="UniProtKB-EC"/>
</dbReference>
<evidence type="ECO:0000259" key="10">
    <source>
        <dbReference type="PROSITE" id="PS51160"/>
    </source>
</evidence>
<dbReference type="Pfam" id="PF22521">
    <property type="entry name" value="HypF_C_2"/>
    <property type="match status" value="1"/>
</dbReference>
<protein>
    <recommendedName>
        <fullName evidence="8">Carbamoyltransferase</fullName>
        <ecNumber evidence="8">6.2.-.-</ecNumber>
    </recommendedName>
</protein>
<dbReference type="InterPro" id="IPR055128">
    <property type="entry name" value="HypF_C_2"/>
</dbReference>
<comment type="caution">
    <text evidence="12">The sequence shown here is derived from an EMBL/GenBank/DDBJ whole genome shotgun (WGS) entry which is preliminary data.</text>
</comment>
<dbReference type="OrthoDB" id="9808093at2"/>
<dbReference type="InterPro" id="IPR017968">
    <property type="entry name" value="Acylphosphatase_CS"/>
</dbReference>
<accession>A0A225E9R3</accession>
<comment type="catalytic activity">
    <reaction evidence="9">
        <text>an acyl phosphate + H2O = a carboxylate + phosphate + H(+)</text>
        <dbReference type="Rhea" id="RHEA:14965"/>
        <dbReference type="ChEBI" id="CHEBI:15377"/>
        <dbReference type="ChEBI" id="CHEBI:15378"/>
        <dbReference type="ChEBI" id="CHEBI:29067"/>
        <dbReference type="ChEBI" id="CHEBI:43474"/>
        <dbReference type="ChEBI" id="CHEBI:59918"/>
        <dbReference type="EC" id="3.6.1.7"/>
    </reaction>
</comment>
<dbReference type="PROSITE" id="PS51163">
    <property type="entry name" value="YRDC"/>
    <property type="match status" value="1"/>
</dbReference>
<dbReference type="InterPro" id="IPR051060">
    <property type="entry name" value="Carbamoyltrans_HypF-like"/>
</dbReference>
<proteinExistence type="inferred from homology"/>
<dbReference type="UniPathway" id="UPA00335"/>
<keyword evidence="13" id="KW-1185">Reference proteome</keyword>
<dbReference type="PROSITE" id="PS00150">
    <property type="entry name" value="ACYLPHOSPHATASE_1"/>
    <property type="match status" value="1"/>
</dbReference>
<evidence type="ECO:0000256" key="9">
    <source>
        <dbReference type="PROSITE-ProRule" id="PRU00520"/>
    </source>
</evidence>
<feature type="active site" evidence="9">
    <location>
        <position position="18"/>
    </location>
</feature>
<evidence type="ECO:0000256" key="5">
    <source>
        <dbReference type="ARBA" id="ARBA00022771"/>
    </source>
</evidence>
<evidence type="ECO:0000256" key="8">
    <source>
        <dbReference type="PIRNR" id="PIRNR006256"/>
    </source>
</evidence>
<dbReference type="Gene3D" id="3.30.420.360">
    <property type="match status" value="1"/>
</dbReference>
<evidence type="ECO:0000313" key="12">
    <source>
        <dbReference type="EMBL" id="OWK45315.1"/>
    </source>
</evidence>
<dbReference type="GO" id="GO:0051604">
    <property type="term" value="P:protein maturation"/>
    <property type="evidence" value="ECO:0007669"/>
    <property type="project" value="TreeGrafter"/>
</dbReference>
<comment type="pathway">
    <text evidence="1">Protein modification; [NiFe] hydrogenase maturation.</text>
</comment>
<feature type="domain" description="YrdC-like" evidence="11">
    <location>
        <begin position="198"/>
        <end position="383"/>
    </location>
</feature>
<dbReference type="GO" id="GO:0008270">
    <property type="term" value="F:zinc ion binding"/>
    <property type="evidence" value="ECO:0007669"/>
    <property type="project" value="UniProtKB-KW"/>
</dbReference>
<dbReference type="SUPFAM" id="SSF54975">
    <property type="entry name" value="Acylphosphatase/BLUF domain-like"/>
    <property type="match status" value="1"/>
</dbReference>
<comment type="catalytic activity">
    <reaction evidence="7">
        <text>C-terminal L-cysteinyl-[HypE protein] + carbamoyl phosphate + ATP + H2O = C-terminal S-carboxamide-L-cysteinyl-[HypE protein] + AMP + phosphate + diphosphate + H(+)</text>
        <dbReference type="Rhea" id="RHEA:55636"/>
        <dbReference type="Rhea" id="RHEA-COMP:14247"/>
        <dbReference type="Rhea" id="RHEA-COMP:14392"/>
        <dbReference type="ChEBI" id="CHEBI:15377"/>
        <dbReference type="ChEBI" id="CHEBI:15378"/>
        <dbReference type="ChEBI" id="CHEBI:30616"/>
        <dbReference type="ChEBI" id="CHEBI:33019"/>
        <dbReference type="ChEBI" id="CHEBI:43474"/>
        <dbReference type="ChEBI" id="CHEBI:58228"/>
        <dbReference type="ChEBI" id="CHEBI:76913"/>
        <dbReference type="ChEBI" id="CHEBI:139126"/>
        <dbReference type="ChEBI" id="CHEBI:456215"/>
    </reaction>
</comment>
<dbReference type="PIRSF" id="PIRSF006256">
    <property type="entry name" value="CMPcnvr_hdrg_mat"/>
    <property type="match status" value="1"/>
</dbReference>
<gene>
    <name evidence="12" type="ORF">FRUB_01646</name>
</gene>
<dbReference type="GO" id="GO:0016874">
    <property type="term" value="F:ligase activity"/>
    <property type="evidence" value="ECO:0007669"/>
    <property type="project" value="UniProtKB-UniRule"/>
</dbReference>
<feature type="domain" description="Acylphosphatase-like" evidence="10">
    <location>
        <begin position="3"/>
        <end position="89"/>
    </location>
</feature>
<dbReference type="PANTHER" id="PTHR42959:SF1">
    <property type="entry name" value="CARBAMOYLTRANSFERASE HYPF"/>
    <property type="match status" value="1"/>
</dbReference>
<dbReference type="InterPro" id="IPR041440">
    <property type="entry name" value="HypF_C"/>
</dbReference>
<keyword evidence="9" id="KW-0378">Hydrolase</keyword>
<evidence type="ECO:0000259" key="11">
    <source>
        <dbReference type="PROSITE" id="PS51163"/>
    </source>
</evidence>
<dbReference type="InterPro" id="IPR001792">
    <property type="entry name" value="Acylphosphatase-like_dom"/>
</dbReference>
<keyword evidence="5" id="KW-0863">Zinc-finger</keyword>
<dbReference type="PROSITE" id="PS51160">
    <property type="entry name" value="ACYLPHOSPHATASE_3"/>
    <property type="match status" value="1"/>
</dbReference>
<dbReference type="GO" id="GO:0016743">
    <property type="term" value="F:carboxyl- or carbamoyltransferase activity"/>
    <property type="evidence" value="ECO:0007669"/>
    <property type="project" value="UniProtKB-UniRule"/>
</dbReference>
<dbReference type="InterPro" id="IPR004421">
    <property type="entry name" value="Carbamoyltransferase_HypF"/>
</dbReference>
<organism evidence="12 13">
    <name type="scientific">Fimbriiglobus ruber</name>
    <dbReference type="NCBI Taxonomy" id="1908690"/>
    <lineage>
        <taxon>Bacteria</taxon>
        <taxon>Pseudomonadati</taxon>
        <taxon>Planctomycetota</taxon>
        <taxon>Planctomycetia</taxon>
        <taxon>Gemmatales</taxon>
        <taxon>Gemmataceae</taxon>
        <taxon>Fimbriiglobus</taxon>
    </lineage>
</organism>
<sequence>MKRRAIIVRGLVQGVGFRPFVYGLARRLGLNGYVRNQTGGVWIEVEGEAEIIGRFLDGLTAEAPPAARIEDVSWESRTPVGDGDFRIEASAADGGPVAIGPDLATCDACLAELFDPSDRRFHYPFLNCTQCGPRLTIIISAPYDRERTTMAGFTMCPACRAEYDDPTDRRFHAQPVACPACGPRLSLVDGDGSPRSVADPLGEAVAAVRAGQILAVKGLGGYHLACDAGNEGAVAELRRRKHRDEKPFAVMVADIEAAKRLAEVSDAEATLLRDPRRPIVLLRRRPSAGLAAGVAPGNPAVGLMLPYTPLHHLLLRDAGGPLVMTSGNRSDEPIAFDDADAITRLRGIADQFLTHDRRINIRADDSVTRWSAGAEAPVRLSRGYAPGTVSLACECPEPTLAVGGQLKSVFALGRGRQATLGHHLGDLDHAEAFRAFTAAVAYYEQLFGFKPAVLVHDLHPDYASTRYALERDDVPRRIAVQHHHAHLASCLAENGLDEPAIGVTFDGSGYGLDGTIWGGEFLVGDCGSVRRAAHLRAVPMPGGEQAVREPWRMALAYLVDAGVEPAILSPAVPTVSLRTARQLLTKRALAPLTSSAGRLFDAVAAIAGVRHRVSYEGQAAIELEGLAATAAPDESYPFEVTAGAEAWEIDCRPLVAAVERDAARGEFAARIARRFHTTLVEIIARTCDRLRVESGLSLVALSGGVFHNGLLLGETVARLQADGFRVCRHRRVPAGDGGLCLGQLAVAAAVATRTEQKLCA</sequence>
<evidence type="ECO:0000256" key="3">
    <source>
        <dbReference type="ARBA" id="ARBA00022598"/>
    </source>
</evidence>
<keyword evidence="6" id="KW-0862">Zinc</keyword>
<dbReference type="FunFam" id="3.30.420.40:FF:000124">
    <property type="entry name" value="Carbamoyltransferase HypF"/>
    <property type="match status" value="1"/>
</dbReference>
<feature type="active site" evidence="9">
    <location>
        <position position="36"/>
    </location>
</feature>
<dbReference type="GO" id="GO:0003725">
    <property type="term" value="F:double-stranded RNA binding"/>
    <property type="evidence" value="ECO:0007669"/>
    <property type="project" value="InterPro"/>
</dbReference>
<dbReference type="Pfam" id="PF00708">
    <property type="entry name" value="Acylphosphatase"/>
    <property type="match status" value="1"/>
</dbReference>
<dbReference type="Gene3D" id="3.90.870.50">
    <property type="match status" value="1"/>
</dbReference>
<dbReference type="RefSeq" id="WP_088253061.1">
    <property type="nucleotide sequence ID" value="NZ_NIDE01000002.1"/>
</dbReference>
<reference evidence="13" key="1">
    <citation type="submission" date="2017-06" db="EMBL/GenBank/DDBJ databases">
        <title>Genome analysis of Fimbriiglobus ruber SP5, the first member of the order Planctomycetales with confirmed chitinolytic capability.</title>
        <authorList>
            <person name="Ravin N.V."/>
            <person name="Rakitin A.L."/>
            <person name="Ivanova A.A."/>
            <person name="Beletsky A.V."/>
            <person name="Kulichevskaya I.S."/>
            <person name="Mardanov A.V."/>
            <person name="Dedysh S.N."/>
        </authorList>
    </citation>
    <scope>NUCLEOTIDE SEQUENCE [LARGE SCALE GENOMIC DNA]</scope>
    <source>
        <strain evidence="13">SP5</strain>
    </source>
</reference>
<name>A0A225E9R3_9BACT</name>